<evidence type="ECO:0000256" key="6">
    <source>
        <dbReference type="PROSITE-ProRule" id="PRU01362"/>
    </source>
</evidence>
<organism evidence="8 9">
    <name type="scientific">Synechococcus elongatus PCC 11801</name>
    <dbReference type="NCBI Taxonomy" id="2219813"/>
    <lineage>
        <taxon>Bacteria</taxon>
        <taxon>Bacillati</taxon>
        <taxon>Cyanobacteriota</taxon>
        <taxon>Cyanophyceae</taxon>
        <taxon>Synechococcales</taxon>
        <taxon>Synechococcaceae</taxon>
        <taxon>Synechococcus</taxon>
    </lineage>
</organism>
<evidence type="ECO:0000256" key="3">
    <source>
        <dbReference type="ARBA" id="ARBA00022679"/>
    </source>
</evidence>
<evidence type="ECO:0000256" key="1">
    <source>
        <dbReference type="ARBA" id="ARBA00022649"/>
    </source>
</evidence>
<evidence type="ECO:0000256" key="5">
    <source>
        <dbReference type="ARBA" id="ARBA00023125"/>
    </source>
</evidence>
<dbReference type="AlphaFoldDB" id="A0AAN1QL33"/>
<comment type="similarity">
    <text evidence="6">Belongs to the DarT ADP-ribosyltransferase family.</text>
</comment>
<keyword evidence="2" id="KW-0328">Glycosyltransferase</keyword>
<dbReference type="EMBL" id="CP030139">
    <property type="protein sequence ID" value="AZB71437.1"/>
    <property type="molecule type" value="Genomic_DNA"/>
</dbReference>
<evidence type="ECO:0000313" key="9">
    <source>
        <dbReference type="Proteomes" id="UP000267249"/>
    </source>
</evidence>
<gene>
    <name evidence="8" type="ORF">DOP62_00690</name>
</gene>
<keyword evidence="3" id="KW-0808">Transferase</keyword>
<sequence>MGFFDDLLRAFTGKRVSSTATLTQHPRKAEWQYLEQLVRTNSVTTLYHFTDQANLDSIRRCGGLYSWEYCENRQITVPRPGGNSLSRDLDRRRSLGNYVRVSFAKYTPMFYVARSDGRLMKPYILEIDPEVIFWRDTLFSDGNATANRALIGDQLNDFKRIRFDVLRKPEWTSEDEKYYWQAEVLVKEHIPAAYIRNL</sequence>
<evidence type="ECO:0000256" key="4">
    <source>
        <dbReference type="ARBA" id="ARBA00022695"/>
    </source>
</evidence>
<evidence type="ECO:0000259" key="7">
    <source>
        <dbReference type="PROSITE" id="PS52018"/>
    </source>
</evidence>
<dbReference type="PROSITE" id="PS52018">
    <property type="entry name" value="DART"/>
    <property type="match status" value="1"/>
</dbReference>
<dbReference type="GO" id="GO:0003677">
    <property type="term" value="F:DNA binding"/>
    <property type="evidence" value="ECO:0007669"/>
    <property type="project" value="UniProtKB-UniRule"/>
</dbReference>
<keyword evidence="5 6" id="KW-0238">DNA-binding</keyword>
<dbReference type="Proteomes" id="UP000267249">
    <property type="component" value="Chromosome"/>
</dbReference>
<dbReference type="InterPro" id="IPR029494">
    <property type="entry name" value="DarT"/>
</dbReference>
<dbReference type="RefSeq" id="WP_208674731.1">
    <property type="nucleotide sequence ID" value="NZ_CP030139.2"/>
</dbReference>
<protein>
    <submittedName>
        <fullName evidence="8">DarT ssDNA thymidine ADP-ribosyltransferase family protein</fullName>
    </submittedName>
</protein>
<evidence type="ECO:0000256" key="2">
    <source>
        <dbReference type="ARBA" id="ARBA00022676"/>
    </source>
</evidence>
<keyword evidence="4" id="KW-0548">Nucleotidyltransferase</keyword>
<dbReference type="Pfam" id="PF14487">
    <property type="entry name" value="DarT"/>
    <property type="match status" value="1"/>
</dbReference>
<proteinExistence type="inferred from homology"/>
<evidence type="ECO:0000313" key="8">
    <source>
        <dbReference type="EMBL" id="AZB71437.1"/>
    </source>
</evidence>
<dbReference type="GO" id="GO:0016757">
    <property type="term" value="F:glycosyltransferase activity"/>
    <property type="evidence" value="ECO:0007669"/>
    <property type="project" value="UniProtKB-KW"/>
</dbReference>
<feature type="domain" description="DarT" evidence="7">
    <location>
        <begin position="44"/>
        <end position="198"/>
    </location>
</feature>
<dbReference type="GO" id="GO:0016779">
    <property type="term" value="F:nucleotidyltransferase activity"/>
    <property type="evidence" value="ECO:0007669"/>
    <property type="project" value="UniProtKB-KW"/>
</dbReference>
<keyword evidence="1 6" id="KW-1277">Toxin-antitoxin system</keyword>
<name>A0AAN1QL33_SYNEL</name>
<reference evidence="8 9" key="1">
    <citation type="journal article" date="2018" name="Sci. Rep.">
        <title>Genome Features and Biochemical Characteristics of a Robust, Fast Growing and Naturally Transformable Cyanobacterium Synechococcus elongatus PCC 11801 Isolated from India.</title>
        <authorList>
            <person name="Jaiswal D."/>
            <person name="Sengupta A."/>
            <person name="Sohoni S."/>
            <person name="Sengupta S."/>
            <person name="Phadnavis A.G."/>
            <person name="Pakrasi H.B."/>
            <person name="Wangikar P.P."/>
        </authorList>
    </citation>
    <scope>NUCLEOTIDE SEQUENCE [LARGE SCALE GENOMIC DNA]</scope>
    <source>
        <strain evidence="8 9">PCC 11801</strain>
    </source>
</reference>
<comment type="caution">
    <text evidence="6">Lacks conserved residue(s) required for the propagation of feature annotation.</text>
</comment>
<accession>A0AAN1QL33</accession>